<sequence>MNKKRILDAGRAALSIVLTSSMFMTTYSVPIYAQETEEPVIVEENNVSDPNQEKEDESQIPEGEQSKQETIQSEESMDNNVQNTEPQSEEETV</sequence>
<feature type="region of interest" description="Disordered" evidence="1">
    <location>
        <begin position="35"/>
        <end position="93"/>
    </location>
</feature>
<dbReference type="EMBL" id="JAQNCK010000021">
    <property type="protein sequence ID" value="MDC0828654.1"/>
    <property type="molecule type" value="Genomic_DNA"/>
</dbReference>
<evidence type="ECO:0000313" key="3">
    <source>
        <dbReference type="Proteomes" id="UP001220658"/>
    </source>
</evidence>
<accession>A0AAW6FSR7</accession>
<reference evidence="2" key="1">
    <citation type="submission" date="2023-01" db="EMBL/GenBank/DDBJ databases">
        <title>Human gut microbiome strain richness.</title>
        <authorList>
            <person name="Chen-Liaw A."/>
        </authorList>
    </citation>
    <scope>NUCLEOTIDE SEQUENCE</scope>
    <source>
        <strain evidence="2">D55st1_G4_D55t1_190419</strain>
    </source>
</reference>
<evidence type="ECO:0000313" key="2">
    <source>
        <dbReference type="EMBL" id="MDC0828654.1"/>
    </source>
</evidence>
<name>A0AAW6FSR7_9FIRM</name>
<evidence type="ECO:0000256" key="1">
    <source>
        <dbReference type="SAM" id="MobiDB-lite"/>
    </source>
</evidence>
<dbReference type="RefSeq" id="WP_195191506.1">
    <property type="nucleotide sequence ID" value="NZ_JADMUL010000022.1"/>
</dbReference>
<protein>
    <submittedName>
        <fullName evidence="2">Uncharacterized protein</fullName>
    </submittedName>
</protein>
<organism evidence="2 3">
    <name type="scientific">Faecalitalea cylindroides</name>
    <dbReference type="NCBI Taxonomy" id="39483"/>
    <lineage>
        <taxon>Bacteria</taxon>
        <taxon>Bacillati</taxon>
        <taxon>Bacillota</taxon>
        <taxon>Erysipelotrichia</taxon>
        <taxon>Erysipelotrichales</taxon>
        <taxon>Erysipelotrichaceae</taxon>
        <taxon>Faecalitalea</taxon>
    </lineage>
</organism>
<comment type="caution">
    <text evidence="2">The sequence shown here is derived from an EMBL/GenBank/DDBJ whole genome shotgun (WGS) entry which is preliminary data.</text>
</comment>
<dbReference type="Proteomes" id="UP001220658">
    <property type="component" value="Unassembled WGS sequence"/>
</dbReference>
<gene>
    <name evidence="2" type="ORF">POG00_08005</name>
</gene>
<dbReference type="AlphaFoldDB" id="A0AAW6FSR7"/>
<feature type="compositionally biased region" description="Polar residues" evidence="1">
    <location>
        <begin position="68"/>
        <end position="86"/>
    </location>
</feature>
<proteinExistence type="predicted"/>